<evidence type="ECO:0000256" key="10">
    <source>
        <dbReference type="RuleBase" id="RU368072"/>
    </source>
</evidence>
<keyword evidence="7 10" id="KW-0539">Nucleus</keyword>
<evidence type="ECO:0000256" key="1">
    <source>
        <dbReference type="ARBA" id="ARBA00007050"/>
    </source>
</evidence>
<dbReference type="Gene3D" id="1.10.418.30">
    <property type="entry name" value="Ncd80 complex, Ncd80 subunit"/>
    <property type="match status" value="1"/>
</dbReference>
<dbReference type="GO" id="GO:0051315">
    <property type="term" value="P:attachment of mitotic spindle microtubules to kinetochore"/>
    <property type="evidence" value="ECO:0007669"/>
    <property type="project" value="UniProtKB-UniRule"/>
</dbReference>
<feature type="region of interest" description="Disordered" evidence="12">
    <location>
        <begin position="1"/>
        <end position="43"/>
    </location>
</feature>
<evidence type="ECO:0000259" key="13">
    <source>
        <dbReference type="Pfam" id="PF03801"/>
    </source>
</evidence>
<dbReference type="PANTHER" id="PTHR10643:SF2">
    <property type="entry name" value="KINETOCHORE PROTEIN NDC80 HOMOLOG"/>
    <property type="match status" value="1"/>
</dbReference>
<evidence type="ECO:0000313" key="14">
    <source>
        <dbReference type="EMBL" id="JAR86915.1"/>
    </source>
</evidence>
<comment type="similarity">
    <text evidence="1 10">Belongs to the NDC80/HEC1 family.</text>
</comment>
<keyword evidence="9 10" id="KW-0137">Centromere</keyword>
<dbReference type="Pfam" id="PF03801">
    <property type="entry name" value="Ndc80_HEC"/>
    <property type="match status" value="1"/>
</dbReference>
<evidence type="ECO:0000256" key="3">
    <source>
        <dbReference type="ARBA" id="ARBA00022618"/>
    </source>
</evidence>
<evidence type="ECO:0000256" key="6">
    <source>
        <dbReference type="ARBA" id="ARBA00023054"/>
    </source>
</evidence>
<evidence type="ECO:0000256" key="11">
    <source>
        <dbReference type="SAM" id="Coils"/>
    </source>
</evidence>
<keyword evidence="6 11" id="KW-0175">Coiled coil</keyword>
<evidence type="ECO:0000256" key="9">
    <source>
        <dbReference type="ARBA" id="ARBA00023328"/>
    </source>
</evidence>
<dbReference type="PANTHER" id="PTHR10643">
    <property type="entry name" value="KINETOCHORE PROTEIN NDC80"/>
    <property type="match status" value="1"/>
</dbReference>
<dbReference type="InterPro" id="IPR005550">
    <property type="entry name" value="Kinetochore_Ndc80"/>
</dbReference>
<dbReference type="GO" id="GO:0051301">
    <property type="term" value="P:cell division"/>
    <property type="evidence" value="ECO:0007669"/>
    <property type="project" value="UniProtKB-UniRule"/>
</dbReference>
<protein>
    <recommendedName>
        <fullName evidence="10">Kinetochore protein NDC80</fullName>
    </recommendedName>
</protein>
<dbReference type="EMBL" id="GEIB01001257">
    <property type="protein sequence ID" value="JAR86915.1"/>
    <property type="molecule type" value="Transcribed_RNA"/>
</dbReference>
<dbReference type="InterPro" id="IPR038273">
    <property type="entry name" value="Ndc80_sf"/>
</dbReference>
<organism evidence="14">
    <name type="scientific">Alectorobius mimon</name>
    <dbReference type="NCBI Taxonomy" id="360319"/>
    <lineage>
        <taxon>Eukaryota</taxon>
        <taxon>Metazoa</taxon>
        <taxon>Ecdysozoa</taxon>
        <taxon>Arthropoda</taxon>
        <taxon>Chelicerata</taxon>
        <taxon>Arachnida</taxon>
        <taxon>Acari</taxon>
        <taxon>Parasitiformes</taxon>
        <taxon>Ixodida</taxon>
        <taxon>Ixodoidea</taxon>
        <taxon>Argasidae</taxon>
        <taxon>Ornithodorinae</taxon>
        <taxon>Alectorobius</taxon>
    </lineage>
</organism>
<evidence type="ECO:0000256" key="8">
    <source>
        <dbReference type="ARBA" id="ARBA00023306"/>
    </source>
</evidence>
<dbReference type="InterPro" id="IPR055260">
    <property type="entry name" value="Ndc80_CH"/>
</dbReference>
<feature type="non-terminal residue" evidence="14">
    <location>
        <position position="1"/>
    </location>
</feature>
<evidence type="ECO:0000256" key="2">
    <source>
        <dbReference type="ARBA" id="ARBA00022454"/>
    </source>
</evidence>
<dbReference type="AlphaFoldDB" id="A0A147B963"/>
<comment type="function">
    <text evidence="10">Acts as a component of the essential kinetochore-associated NDC80 complex, which is required for chromosome segregation and spindle checkpoint activity.</text>
</comment>
<evidence type="ECO:0000256" key="7">
    <source>
        <dbReference type="ARBA" id="ARBA00023242"/>
    </source>
</evidence>
<keyword evidence="4 10" id="KW-0498">Mitosis</keyword>
<name>A0A147B963_9ACAR</name>
<keyword evidence="2 10" id="KW-0158">Chromosome</keyword>
<dbReference type="GO" id="GO:0031262">
    <property type="term" value="C:Ndc80 complex"/>
    <property type="evidence" value="ECO:0007669"/>
    <property type="project" value="UniProtKB-UniRule"/>
</dbReference>
<keyword evidence="3 10" id="KW-0132">Cell division</keyword>
<evidence type="ECO:0000256" key="5">
    <source>
        <dbReference type="ARBA" id="ARBA00022838"/>
    </source>
</evidence>
<sequence length="552" mass="63114">DGRRSIRPLGRRSSSLSHVDRATCGRPSLSQGKRQPVKDTRPLNDREYQQECAQRLCSFLASVAAGSQYTVQQLMRMSNKQFASIFVFLVNRIDPTFKLGARVEDDVMSMLQFFKYPFNVSKSMLQAIGSRLPLALGILTWLLDLVEYHSFVNIFDHLFLDDVAAQSDGQLSSNHTSRIVQYGLEPHDETEDETFLRQLAEEVYGPLDSDGDLRAELEHIEGEIQKREAQKTEYLELLQTIADKNTAVEQLDGFIKNFDQFFAAKQAALEGCLRENLALEAEMENLKQELASSRAALDEQKCRGEDRETLHAQLREARISLERAQQTLESEREEHRELQVKWSNLLRNKQDRACRMEKLYIEATRSLESFPKSVGAMMNVCSEGTENLEDLKKQSAVLRDVSGALQQIKHKNVASARKERELAQRYVTECQENAQDMERDRDIFDQALLSHETVKQGLLKQIEAKKAQYVQLQKELIIAQSQTASARTDDSLLSLQGELAAAETQYNDLHLKVESAKAKCEQQMKRIESMVEDKMKDLMGHFKKLQEMTKPK</sequence>
<proteinExistence type="inferred from homology"/>
<keyword evidence="5 10" id="KW-0995">Kinetochore</keyword>
<feature type="compositionally biased region" description="Basic residues" evidence="12">
    <location>
        <begin position="1"/>
        <end position="10"/>
    </location>
</feature>
<reference evidence="14" key="1">
    <citation type="submission" date="2016-03" db="EMBL/GenBank/DDBJ databases">
        <title>Gut transcriptome analysis on engorged females of Ornithodoros mimon (Acari: Argasidae) and phylogenetic inferences of soft ticks.</title>
        <authorList>
            <person name="Landulfo G.A."/>
            <person name="Giovanni D."/>
            <person name="Carvalho E."/>
            <person name="Junqueira-de-Azevedo I."/>
            <person name="Patane J."/>
            <person name="Mendoca R."/>
            <person name="Barros-Battesti D."/>
        </authorList>
    </citation>
    <scope>NUCLEOTIDE SEQUENCE</scope>
    <source>
        <strain evidence="14">Females</strain>
        <tissue evidence="14">Gut</tissue>
    </source>
</reference>
<feature type="domain" description="Kinetochore protein Ndc80 CH" evidence="13">
    <location>
        <begin position="11"/>
        <end position="149"/>
    </location>
</feature>
<accession>A0A147B963</accession>
<feature type="coiled-coil region" evidence="11">
    <location>
        <begin position="455"/>
        <end position="537"/>
    </location>
</feature>
<evidence type="ECO:0000256" key="12">
    <source>
        <dbReference type="SAM" id="MobiDB-lite"/>
    </source>
</evidence>
<evidence type="ECO:0000256" key="4">
    <source>
        <dbReference type="ARBA" id="ARBA00022776"/>
    </source>
</evidence>
<dbReference type="GO" id="GO:0005634">
    <property type="term" value="C:nucleus"/>
    <property type="evidence" value="ECO:0007669"/>
    <property type="project" value="UniProtKB-SubCell"/>
</dbReference>
<feature type="coiled-coil region" evidence="11">
    <location>
        <begin position="269"/>
        <end position="341"/>
    </location>
</feature>
<keyword evidence="8 10" id="KW-0131">Cell cycle</keyword>
<comment type="subcellular location">
    <subcellularLocation>
        <location evidence="10">Chromosome</location>
        <location evidence="10">Centromere</location>
        <location evidence="10">Kinetochore</location>
    </subcellularLocation>
    <subcellularLocation>
        <location evidence="10">Nucleus</location>
    </subcellularLocation>
</comment>
<comment type="subunit">
    <text evidence="10">Component of the NDC80 complex.</text>
</comment>